<dbReference type="AlphaFoldDB" id="A0A9X1JSZ0"/>
<proteinExistence type="predicted"/>
<accession>A0A9X1JSZ0</accession>
<feature type="signal peptide" evidence="1">
    <location>
        <begin position="1"/>
        <end position="19"/>
    </location>
</feature>
<organism evidence="2 3">
    <name type="scientific">Winogradskyella luteola</name>
    <dbReference type="NCBI Taxonomy" id="2828330"/>
    <lineage>
        <taxon>Bacteria</taxon>
        <taxon>Pseudomonadati</taxon>
        <taxon>Bacteroidota</taxon>
        <taxon>Flavobacteriia</taxon>
        <taxon>Flavobacteriales</taxon>
        <taxon>Flavobacteriaceae</taxon>
        <taxon>Winogradskyella</taxon>
    </lineage>
</organism>
<comment type="caution">
    <text evidence="2">The sequence shown here is derived from an EMBL/GenBank/DDBJ whole genome shotgun (WGS) entry which is preliminary data.</text>
</comment>
<evidence type="ECO:0000256" key="1">
    <source>
        <dbReference type="SAM" id="SignalP"/>
    </source>
</evidence>
<dbReference type="RefSeq" id="WP_218547115.1">
    <property type="nucleotide sequence ID" value="NZ_JAGSPD010000011.1"/>
</dbReference>
<reference evidence="2" key="1">
    <citation type="submission" date="2021-04" db="EMBL/GenBank/DDBJ databases">
        <authorList>
            <person name="Pira H."/>
            <person name="Risdian C."/>
            <person name="Wink J."/>
        </authorList>
    </citation>
    <scope>NUCLEOTIDE SEQUENCE</scope>
    <source>
        <strain evidence="2">WHY3</strain>
    </source>
</reference>
<dbReference type="PROSITE" id="PS51257">
    <property type="entry name" value="PROKAR_LIPOPROTEIN"/>
    <property type="match status" value="1"/>
</dbReference>
<sequence length="134" mass="14871">MKSKFYILILILVTLSCNNDDDAQQNNDPTLNGSWSLVNVSGRLMGLDDDYDAGLITWTFNTETSQVIVSNLNVEFVVFDGLATGTYDYVLDSTNDIQTLTVENLTLDITTFENLQLILDEGIAADGFLLTFNK</sequence>
<protein>
    <recommendedName>
        <fullName evidence="4">Lipocalin-like domain-containing protein</fullName>
    </recommendedName>
</protein>
<gene>
    <name evidence="2" type="ORF">KCG49_13090</name>
</gene>
<keyword evidence="1" id="KW-0732">Signal</keyword>
<evidence type="ECO:0000313" key="3">
    <source>
        <dbReference type="Proteomes" id="UP001138894"/>
    </source>
</evidence>
<keyword evidence="3" id="KW-1185">Reference proteome</keyword>
<name>A0A9X1JSZ0_9FLAO</name>
<feature type="chain" id="PRO_5040900545" description="Lipocalin-like domain-containing protein" evidence="1">
    <location>
        <begin position="20"/>
        <end position="134"/>
    </location>
</feature>
<dbReference type="EMBL" id="JAGSPD010000011">
    <property type="protein sequence ID" value="MBV7270127.1"/>
    <property type="molecule type" value="Genomic_DNA"/>
</dbReference>
<dbReference type="Proteomes" id="UP001138894">
    <property type="component" value="Unassembled WGS sequence"/>
</dbReference>
<evidence type="ECO:0008006" key="4">
    <source>
        <dbReference type="Google" id="ProtNLM"/>
    </source>
</evidence>
<evidence type="ECO:0000313" key="2">
    <source>
        <dbReference type="EMBL" id="MBV7270127.1"/>
    </source>
</evidence>